<feature type="domain" description="CARD" evidence="2">
    <location>
        <begin position="1"/>
        <end position="89"/>
    </location>
</feature>
<name>A0A9Q1BFF3_HOLLE</name>
<accession>A0A9Q1BFF3</accession>
<gene>
    <name evidence="3" type="ORF">HOLleu_33423</name>
</gene>
<dbReference type="InterPro" id="IPR037939">
    <property type="entry name" value="CRADD"/>
</dbReference>
<dbReference type="GO" id="GO:0042981">
    <property type="term" value="P:regulation of apoptotic process"/>
    <property type="evidence" value="ECO:0007669"/>
    <property type="project" value="InterPro"/>
</dbReference>
<dbReference type="OrthoDB" id="10031931at2759"/>
<dbReference type="PANTHER" id="PTHR15034">
    <property type="entry name" value="DEATH DOMAIN-CONTAINING PROTEIN CRADD"/>
    <property type="match status" value="1"/>
</dbReference>
<dbReference type="Gene3D" id="1.10.533.10">
    <property type="entry name" value="Death Domain, Fas"/>
    <property type="match status" value="1"/>
</dbReference>
<dbReference type="InterPro" id="IPR001315">
    <property type="entry name" value="CARD"/>
</dbReference>
<sequence length="180" mass="20072">MDPRDKWRLRSNRRTLLDIDASEVCGHLVSEGILTPDDSERIASEVTHKDKAESLLNLLETKGDKAFRAFRETLHKLSRPDLVKKLDETDMAKMPEALRKQLGGDATDKGNIIITTTETGKKRQVTIEDEGSASGRGGGRHQGQQDAKRSNVCNITVSGDNNVVLNDSKVVINSWHNKRR</sequence>
<evidence type="ECO:0000313" key="4">
    <source>
        <dbReference type="Proteomes" id="UP001152320"/>
    </source>
</evidence>
<dbReference type="EMBL" id="JAIZAY010000017">
    <property type="protein sequence ID" value="KAJ8025776.1"/>
    <property type="molecule type" value="Genomic_DNA"/>
</dbReference>
<keyword evidence="3" id="KW-0645">Protease</keyword>
<dbReference type="GO" id="GO:0002020">
    <property type="term" value="F:protease binding"/>
    <property type="evidence" value="ECO:0007669"/>
    <property type="project" value="InterPro"/>
</dbReference>
<feature type="region of interest" description="Disordered" evidence="1">
    <location>
        <begin position="122"/>
        <end position="151"/>
    </location>
</feature>
<proteinExistence type="predicted"/>
<protein>
    <submittedName>
        <fullName evidence="3">Apoptotic protease-activating factor 1</fullName>
    </submittedName>
</protein>
<comment type="caution">
    <text evidence="3">The sequence shown here is derived from an EMBL/GenBank/DDBJ whole genome shotgun (WGS) entry which is preliminary data.</text>
</comment>
<dbReference type="GO" id="GO:0006508">
    <property type="term" value="P:proteolysis"/>
    <property type="evidence" value="ECO:0007669"/>
    <property type="project" value="UniProtKB-KW"/>
</dbReference>
<reference evidence="3" key="1">
    <citation type="submission" date="2021-10" db="EMBL/GenBank/DDBJ databases">
        <title>Tropical sea cucumber genome reveals ecological adaptation and Cuvierian tubules defense mechanism.</title>
        <authorList>
            <person name="Chen T."/>
        </authorList>
    </citation>
    <scope>NUCLEOTIDE SEQUENCE</scope>
    <source>
        <strain evidence="3">Nanhai2018</strain>
        <tissue evidence="3">Muscle</tissue>
    </source>
</reference>
<dbReference type="Proteomes" id="UP001152320">
    <property type="component" value="Chromosome 17"/>
</dbReference>
<evidence type="ECO:0000256" key="1">
    <source>
        <dbReference type="SAM" id="MobiDB-lite"/>
    </source>
</evidence>
<dbReference type="InterPro" id="IPR011029">
    <property type="entry name" value="DEATH-like_dom_sf"/>
</dbReference>
<organism evidence="3 4">
    <name type="scientific">Holothuria leucospilota</name>
    <name type="common">Black long sea cucumber</name>
    <name type="synonym">Mertensiothuria leucospilota</name>
    <dbReference type="NCBI Taxonomy" id="206669"/>
    <lineage>
        <taxon>Eukaryota</taxon>
        <taxon>Metazoa</taxon>
        <taxon>Echinodermata</taxon>
        <taxon>Eleutherozoa</taxon>
        <taxon>Echinozoa</taxon>
        <taxon>Holothuroidea</taxon>
        <taxon>Aspidochirotacea</taxon>
        <taxon>Aspidochirotida</taxon>
        <taxon>Holothuriidae</taxon>
        <taxon>Holothuria</taxon>
    </lineage>
</organism>
<dbReference type="GO" id="GO:0008233">
    <property type="term" value="F:peptidase activity"/>
    <property type="evidence" value="ECO:0007669"/>
    <property type="project" value="UniProtKB-KW"/>
</dbReference>
<evidence type="ECO:0000259" key="2">
    <source>
        <dbReference type="PROSITE" id="PS50209"/>
    </source>
</evidence>
<evidence type="ECO:0000313" key="3">
    <source>
        <dbReference type="EMBL" id="KAJ8025776.1"/>
    </source>
</evidence>
<keyword evidence="4" id="KW-1185">Reference proteome</keyword>
<dbReference type="GO" id="GO:0070513">
    <property type="term" value="F:death domain binding"/>
    <property type="evidence" value="ECO:0007669"/>
    <property type="project" value="InterPro"/>
</dbReference>
<dbReference type="SUPFAM" id="SSF47986">
    <property type="entry name" value="DEATH domain"/>
    <property type="match status" value="1"/>
</dbReference>
<dbReference type="Pfam" id="PF00619">
    <property type="entry name" value="CARD"/>
    <property type="match status" value="1"/>
</dbReference>
<keyword evidence="3" id="KW-0378">Hydrolase</keyword>
<dbReference type="SMART" id="SM00114">
    <property type="entry name" value="CARD"/>
    <property type="match status" value="1"/>
</dbReference>
<dbReference type="PANTHER" id="PTHR15034:SF5">
    <property type="entry name" value="DEATH DOMAIN-CONTAINING PROTEIN CRADD"/>
    <property type="match status" value="1"/>
</dbReference>
<dbReference type="PROSITE" id="PS50209">
    <property type="entry name" value="CARD"/>
    <property type="match status" value="1"/>
</dbReference>
<dbReference type="AlphaFoldDB" id="A0A9Q1BFF3"/>
<dbReference type="CDD" id="cd01671">
    <property type="entry name" value="CARD"/>
    <property type="match status" value="1"/>
</dbReference>